<keyword evidence="3" id="KW-1185">Reference proteome</keyword>
<feature type="compositionally biased region" description="Basic and acidic residues" evidence="1">
    <location>
        <begin position="63"/>
        <end position="73"/>
    </location>
</feature>
<dbReference type="Proteomes" id="UP001066276">
    <property type="component" value="Chromosome 4_1"/>
</dbReference>
<evidence type="ECO:0000256" key="1">
    <source>
        <dbReference type="SAM" id="MobiDB-lite"/>
    </source>
</evidence>
<dbReference type="EMBL" id="JANPWB010000007">
    <property type="protein sequence ID" value="KAJ1172004.1"/>
    <property type="molecule type" value="Genomic_DNA"/>
</dbReference>
<sequence length="73" mass="7936">MTREDEEVGDSTLEPTADEAWKGDAPVVTPSARHPPGENNGPEGSQLRGGRYHLRPNPVPNSELRDFVCKLGP</sequence>
<gene>
    <name evidence="2" type="ORF">NDU88_003861</name>
</gene>
<reference evidence="2" key="1">
    <citation type="journal article" date="2022" name="bioRxiv">
        <title>Sequencing and chromosome-scale assembly of the giantPleurodeles waltlgenome.</title>
        <authorList>
            <person name="Brown T."/>
            <person name="Elewa A."/>
            <person name="Iarovenko S."/>
            <person name="Subramanian E."/>
            <person name="Araus A.J."/>
            <person name="Petzold A."/>
            <person name="Susuki M."/>
            <person name="Suzuki K.-i.T."/>
            <person name="Hayashi T."/>
            <person name="Toyoda A."/>
            <person name="Oliveira C."/>
            <person name="Osipova E."/>
            <person name="Leigh N.D."/>
            <person name="Simon A."/>
            <person name="Yun M.H."/>
        </authorList>
    </citation>
    <scope>NUCLEOTIDE SEQUENCE</scope>
    <source>
        <strain evidence="2">20211129_DDA</strain>
        <tissue evidence="2">Liver</tissue>
    </source>
</reference>
<dbReference type="AlphaFoldDB" id="A0AAV7T6P1"/>
<protein>
    <submittedName>
        <fullName evidence="2">Uncharacterized protein</fullName>
    </submittedName>
</protein>
<accession>A0AAV7T6P1</accession>
<evidence type="ECO:0000313" key="2">
    <source>
        <dbReference type="EMBL" id="KAJ1172004.1"/>
    </source>
</evidence>
<evidence type="ECO:0000313" key="3">
    <source>
        <dbReference type="Proteomes" id="UP001066276"/>
    </source>
</evidence>
<proteinExistence type="predicted"/>
<feature type="region of interest" description="Disordered" evidence="1">
    <location>
        <begin position="1"/>
        <end position="73"/>
    </location>
</feature>
<name>A0AAV7T6P1_PLEWA</name>
<comment type="caution">
    <text evidence="2">The sequence shown here is derived from an EMBL/GenBank/DDBJ whole genome shotgun (WGS) entry which is preliminary data.</text>
</comment>
<organism evidence="2 3">
    <name type="scientific">Pleurodeles waltl</name>
    <name type="common">Iberian ribbed newt</name>
    <dbReference type="NCBI Taxonomy" id="8319"/>
    <lineage>
        <taxon>Eukaryota</taxon>
        <taxon>Metazoa</taxon>
        <taxon>Chordata</taxon>
        <taxon>Craniata</taxon>
        <taxon>Vertebrata</taxon>
        <taxon>Euteleostomi</taxon>
        <taxon>Amphibia</taxon>
        <taxon>Batrachia</taxon>
        <taxon>Caudata</taxon>
        <taxon>Salamandroidea</taxon>
        <taxon>Salamandridae</taxon>
        <taxon>Pleurodelinae</taxon>
        <taxon>Pleurodeles</taxon>
    </lineage>
</organism>